<dbReference type="RefSeq" id="WP_072891965.1">
    <property type="nucleotide sequence ID" value="NZ_FQVW01000068.1"/>
</dbReference>
<evidence type="ECO:0000313" key="2">
    <source>
        <dbReference type="Proteomes" id="UP000183988"/>
    </source>
</evidence>
<gene>
    <name evidence="1" type="ORF">SAMN05216225_106819</name>
</gene>
<dbReference type="EMBL" id="FQVW01000068">
    <property type="protein sequence ID" value="SHG83040.1"/>
    <property type="molecule type" value="Genomic_DNA"/>
</dbReference>
<proteinExistence type="predicted"/>
<sequence length="150" mass="17331">MLVTPLGPIKILVNEQEIDYQAIRCSLNKSCRDVDGRFLIQYPYRSEFGIQKIRCCLPNINGQGDIESGERFESISFYKNLTKLTIGIEASFGMEEEDGYDYSGRYLNNGIEYETNVTTDHRIFQFGISWIQPCTEENDHQTWYGADMTL</sequence>
<reference evidence="1 2" key="1">
    <citation type="submission" date="2016-11" db="EMBL/GenBank/DDBJ databases">
        <authorList>
            <person name="Jaros S."/>
            <person name="Januszkiewicz K."/>
            <person name="Wedrychowicz H."/>
        </authorList>
    </citation>
    <scope>NUCLEOTIDE SEQUENCE [LARGE SCALE GENOMIC DNA]</scope>
    <source>
        <strain evidence="1 2">IBRC-M 10683</strain>
    </source>
</reference>
<dbReference type="OrthoDB" id="1701013at2"/>
<accession>A0A1M5N0F1</accession>
<organism evidence="1 2">
    <name type="scientific">Ornithinibacillus halophilus</name>
    <dbReference type="NCBI Taxonomy" id="930117"/>
    <lineage>
        <taxon>Bacteria</taxon>
        <taxon>Bacillati</taxon>
        <taxon>Bacillota</taxon>
        <taxon>Bacilli</taxon>
        <taxon>Bacillales</taxon>
        <taxon>Bacillaceae</taxon>
        <taxon>Ornithinibacillus</taxon>
    </lineage>
</organism>
<dbReference type="Proteomes" id="UP000183988">
    <property type="component" value="Unassembled WGS sequence"/>
</dbReference>
<protein>
    <submittedName>
        <fullName evidence="1">Uncharacterized protein</fullName>
    </submittedName>
</protein>
<keyword evidence="2" id="KW-1185">Reference proteome</keyword>
<dbReference type="AlphaFoldDB" id="A0A1M5N0F1"/>
<evidence type="ECO:0000313" key="1">
    <source>
        <dbReference type="EMBL" id="SHG83040.1"/>
    </source>
</evidence>
<name>A0A1M5N0F1_9BACI</name>